<evidence type="ECO:0000259" key="7">
    <source>
        <dbReference type="SMART" id="SM00644"/>
    </source>
</evidence>
<evidence type="ECO:0000256" key="4">
    <source>
        <dbReference type="ARBA" id="ARBA00022859"/>
    </source>
</evidence>
<keyword evidence="2" id="KW-0399">Innate immunity</keyword>
<dbReference type="GO" id="GO:0009253">
    <property type="term" value="P:peptidoglycan catabolic process"/>
    <property type="evidence" value="ECO:0007669"/>
    <property type="project" value="InterPro"/>
</dbReference>
<dbReference type="PANTHER" id="PTHR11022">
    <property type="entry name" value="PEPTIDOGLYCAN RECOGNITION PROTEIN"/>
    <property type="match status" value="1"/>
</dbReference>
<organism evidence="9 10">
    <name type="scientific">Dufourea novaeangliae</name>
    <name type="common">Sweat bee</name>
    <dbReference type="NCBI Taxonomy" id="178035"/>
    <lineage>
        <taxon>Eukaryota</taxon>
        <taxon>Metazoa</taxon>
        <taxon>Ecdysozoa</taxon>
        <taxon>Arthropoda</taxon>
        <taxon>Hexapoda</taxon>
        <taxon>Insecta</taxon>
        <taxon>Pterygota</taxon>
        <taxon>Neoptera</taxon>
        <taxon>Endopterygota</taxon>
        <taxon>Hymenoptera</taxon>
        <taxon>Apocrita</taxon>
        <taxon>Aculeata</taxon>
        <taxon>Apoidea</taxon>
        <taxon>Anthophila</taxon>
        <taxon>Halictidae</taxon>
        <taxon>Rophitinae</taxon>
        <taxon>Dufourea</taxon>
    </lineage>
</organism>
<sequence length="178" mass="19838">LLLYFIDGDEDCPTIIKRSQWGGKKASSVNYLIVPIPYVVIVHTVTPECNTKAQCSTRVESIRSYHMDILQWHDIGYSFLIGGDGTVYEGCGWNREGAHTFGYNTKSVGIAFIGNFQDKLASDKMLEVAHKLILCGKSQGILRDDVRVIGARQVVSTTSPGNELFGQIQNWPEFYSDV</sequence>
<dbReference type="SUPFAM" id="SSF55846">
    <property type="entry name" value="N-acetylmuramoyl-L-alanine amidase-like"/>
    <property type="match status" value="1"/>
</dbReference>
<evidence type="ECO:0000256" key="5">
    <source>
        <dbReference type="ARBA" id="ARBA00023157"/>
    </source>
</evidence>
<keyword evidence="5 6" id="KW-1015">Disulfide bond</keyword>
<evidence type="ECO:0000313" key="10">
    <source>
        <dbReference type="Proteomes" id="UP000076502"/>
    </source>
</evidence>
<name>A0A154PIJ2_DUFNO</name>
<dbReference type="AlphaFoldDB" id="A0A154PIJ2"/>
<evidence type="ECO:0000259" key="8">
    <source>
        <dbReference type="SMART" id="SM00701"/>
    </source>
</evidence>
<dbReference type="CDD" id="cd06583">
    <property type="entry name" value="PGRP"/>
    <property type="match status" value="1"/>
</dbReference>
<feature type="non-terminal residue" evidence="9">
    <location>
        <position position="1"/>
    </location>
</feature>
<dbReference type="GO" id="GO:0008270">
    <property type="term" value="F:zinc ion binding"/>
    <property type="evidence" value="ECO:0007669"/>
    <property type="project" value="InterPro"/>
</dbReference>
<dbReference type="InterPro" id="IPR017331">
    <property type="entry name" value="Peptidoglycan_recognition"/>
</dbReference>
<gene>
    <name evidence="9" type="ORF">WN55_02914</name>
</gene>
<feature type="domain" description="N-acetylmuramoyl-L-alanine amidase" evidence="7">
    <location>
        <begin position="24"/>
        <end position="161"/>
    </location>
</feature>
<feature type="disulfide bond" evidence="6">
    <location>
        <begin position="12"/>
        <end position="135"/>
    </location>
</feature>
<dbReference type="STRING" id="178035.A0A154PIJ2"/>
<dbReference type="PIRSF" id="PIRSF037945">
    <property type="entry name" value="PGRPs"/>
    <property type="match status" value="1"/>
</dbReference>
<dbReference type="Proteomes" id="UP000076502">
    <property type="component" value="Unassembled WGS sequence"/>
</dbReference>
<dbReference type="SMART" id="SM00644">
    <property type="entry name" value="Ami_2"/>
    <property type="match status" value="1"/>
</dbReference>
<dbReference type="InterPro" id="IPR002502">
    <property type="entry name" value="Amidase_domain"/>
</dbReference>
<comment type="similarity">
    <text evidence="1">Belongs to the N-acetylmuramoyl-L-alanine amidase 2 family.</text>
</comment>
<dbReference type="GO" id="GO:0042834">
    <property type="term" value="F:peptidoglycan binding"/>
    <property type="evidence" value="ECO:0007669"/>
    <property type="project" value="InterPro"/>
</dbReference>
<dbReference type="PANTHER" id="PTHR11022:SF74">
    <property type="entry name" value="PEPTIDOGLYCAN-RECOGNITION PROTEIN SA"/>
    <property type="match status" value="1"/>
</dbReference>
<keyword evidence="10" id="KW-1185">Reference proteome</keyword>
<keyword evidence="3" id="KW-0732">Signal</keyword>
<reference evidence="9 10" key="1">
    <citation type="submission" date="2015-07" db="EMBL/GenBank/DDBJ databases">
        <title>The genome of Dufourea novaeangliae.</title>
        <authorList>
            <person name="Pan H."/>
            <person name="Kapheim K."/>
        </authorList>
    </citation>
    <scope>NUCLEOTIDE SEQUENCE [LARGE SCALE GENOMIC DNA]</scope>
    <source>
        <strain evidence="9">0120121106</strain>
        <tissue evidence="9">Whole body</tissue>
    </source>
</reference>
<feature type="domain" description="Peptidoglycan recognition protein family" evidence="8">
    <location>
        <begin position="13"/>
        <end position="155"/>
    </location>
</feature>
<keyword evidence="4" id="KW-0391">Immunity</keyword>
<proteinExistence type="inferred from homology"/>
<evidence type="ECO:0000256" key="1">
    <source>
        <dbReference type="ARBA" id="ARBA00007553"/>
    </source>
</evidence>
<feature type="disulfide bond" evidence="6">
    <location>
        <begin position="49"/>
        <end position="55"/>
    </location>
</feature>
<dbReference type="GO" id="GO:0008745">
    <property type="term" value="F:N-acetylmuramoyl-L-alanine amidase activity"/>
    <property type="evidence" value="ECO:0007669"/>
    <property type="project" value="InterPro"/>
</dbReference>
<dbReference type="FunFam" id="3.40.80.10:FF:000001">
    <property type="entry name" value="Peptidoglycan recognition protein 1"/>
    <property type="match status" value="1"/>
</dbReference>
<evidence type="ECO:0000256" key="3">
    <source>
        <dbReference type="ARBA" id="ARBA00022729"/>
    </source>
</evidence>
<dbReference type="OrthoDB" id="10001926at2759"/>
<dbReference type="EMBL" id="KQ434924">
    <property type="protein sequence ID" value="KZC11632.1"/>
    <property type="molecule type" value="Genomic_DNA"/>
</dbReference>
<dbReference type="Pfam" id="PF01510">
    <property type="entry name" value="Amidase_2"/>
    <property type="match status" value="1"/>
</dbReference>
<protein>
    <submittedName>
        <fullName evidence="9">Peptidoglycan-recognition protein 2</fullName>
    </submittedName>
</protein>
<dbReference type="InterPro" id="IPR006619">
    <property type="entry name" value="PGRP_domain_met/bac"/>
</dbReference>
<dbReference type="Gene3D" id="3.40.80.10">
    <property type="entry name" value="Peptidoglycan recognition protein-like"/>
    <property type="match status" value="1"/>
</dbReference>
<dbReference type="InterPro" id="IPR015510">
    <property type="entry name" value="PGRP"/>
</dbReference>
<evidence type="ECO:0000256" key="6">
    <source>
        <dbReference type="PIRSR" id="PIRSR037945-1"/>
    </source>
</evidence>
<dbReference type="SMART" id="SM00701">
    <property type="entry name" value="PGRP"/>
    <property type="match status" value="1"/>
</dbReference>
<evidence type="ECO:0000256" key="2">
    <source>
        <dbReference type="ARBA" id="ARBA00022588"/>
    </source>
</evidence>
<accession>A0A154PIJ2</accession>
<dbReference type="InterPro" id="IPR036505">
    <property type="entry name" value="Amidase/PGRP_sf"/>
</dbReference>
<evidence type="ECO:0000313" key="9">
    <source>
        <dbReference type="EMBL" id="KZC11632.1"/>
    </source>
</evidence>
<dbReference type="GO" id="GO:0045087">
    <property type="term" value="P:innate immune response"/>
    <property type="evidence" value="ECO:0007669"/>
    <property type="project" value="UniProtKB-KW"/>
</dbReference>